<keyword evidence="2" id="KW-1185">Reference proteome</keyword>
<reference evidence="1 2" key="1">
    <citation type="submission" date="2018-06" db="EMBL/GenBank/DDBJ databases">
        <authorList>
            <consortium name="Pathogen Informatics"/>
            <person name="Doyle S."/>
        </authorList>
    </citation>
    <scope>NUCLEOTIDE SEQUENCE [LARGE SCALE GENOMIC DNA]</scope>
    <source>
        <strain evidence="1 2">NCTC1934</strain>
    </source>
</reference>
<gene>
    <name evidence="1" type="ORF">NCTC1934_02059</name>
</gene>
<protein>
    <submittedName>
        <fullName evidence="1">Uncharacterized protein</fullName>
    </submittedName>
</protein>
<evidence type="ECO:0000313" key="2">
    <source>
        <dbReference type="Proteomes" id="UP000255467"/>
    </source>
</evidence>
<evidence type="ECO:0000313" key="1">
    <source>
        <dbReference type="EMBL" id="SUA75393.1"/>
    </source>
</evidence>
<dbReference type="OrthoDB" id="3577809at2"/>
<organism evidence="1 2">
    <name type="scientific">Nocardia otitidiscaviarum</name>
    <dbReference type="NCBI Taxonomy" id="1823"/>
    <lineage>
        <taxon>Bacteria</taxon>
        <taxon>Bacillati</taxon>
        <taxon>Actinomycetota</taxon>
        <taxon>Actinomycetes</taxon>
        <taxon>Mycobacteriales</taxon>
        <taxon>Nocardiaceae</taxon>
        <taxon>Nocardia</taxon>
    </lineage>
</organism>
<dbReference type="EMBL" id="UGRY01000002">
    <property type="protein sequence ID" value="SUA75393.1"/>
    <property type="molecule type" value="Genomic_DNA"/>
</dbReference>
<dbReference type="AlphaFoldDB" id="A0A378YF92"/>
<sequence length="109" mass="12393">MRHLRHLGTDTRRDGSPALFATDDSYVMIGWKLLEDDIRRVEIPHKLLGYLEPGSCLGARLEDSGHGTFYLEGEPITDPAELSQMKILEYEQSIEVPKAREIRPDDDTP</sequence>
<proteinExistence type="predicted"/>
<dbReference type="Proteomes" id="UP000255467">
    <property type="component" value="Unassembled WGS sequence"/>
</dbReference>
<accession>A0A378YF92</accession>
<name>A0A378YF92_9NOCA</name>